<name>A0A7Z0HWH4_9RHOB</name>
<keyword evidence="3" id="KW-1185">Reference proteome</keyword>
<dbReference type="InterPro" id="IPR006016">
    <property type="entry name" value="UspA"/>
</dbReference>
<accession>A0A7Z0HWH4</accession>
<organism evidence="2 3">
    <name type="scientific">Rhabdonatronobacter sediminivivens</name>
    <dbReference type="NCBI Taxonomy" id="2743469"/>
    <lineage>
        <taxon>Bacteria</taxon>
        <taxon>Pseudomonadati</taxon>
        <taxon>Pseudomonadota</taxon>
        <taxon>Alphaproteobacteria</taxon>
        <taxon>Rhodobacterales</taxon>
        <taxon>Paracoccaceae</taxon>
        <taxon>Rhabdonatronobacter</taxon>
    </lineage>
</organism>
<protein>
    <submittedName>
        <fullName evidence="2">Universal stress protein</fullName>
    </submittedName>
</protein>
<dbReference type="SUPFAM" id="SSF52402">
    <property type="entry name" value="Adenine nucleotide alpha hydrolases-like"/>
    <property type="match status" value="1"/>
</dbReference>
<dbReference type="RefSeq" id="WP_179904319.1">
    <property type="nucleotide sequence ID" value="NZ_JACBXS010000002.1"/>
</dbReference>
<reference evidence="2 3" key="1">
    <citation type="journal article" date="2000" name="Arch. Microbiol.">
        <title>Rhodobaca bogoriensis gen. nov. and sp. nov., an alkaliphilic purple nonsulfur bacterium from African Rift Valley soda lakes.</title>
        <authorList>
            <person name="Milford A.D."/>
            <person name="Achenbach L.A."/>
            <person name="Jung D.O."/>
            <person name="Madigan M.T."/>
        </authorList>
    </citation>
    <scope>NUCLEOTIDE SEQUENCE [LARGE SCALE GENOMIC DNA]</scope>
    <source>
        <strain evidence="2 3">2376</strain>
    </source>
</reference>
<evidence type="ECO:0000259" key="1">
    <source>
        <dbReference type="Pfam" id="PF00582"/>
    </source>
</evidence>
<evidence type="ECO:0000313" key="2">
    <source>
        <dbReference type="EMBL" id="NYS23613.1"/>
    </source>
</evidence>
<dbReference type="AlphaFoldDB" id="A0A7Z0HWH4"/>
<dbReference type="Pfam" id="PF00582">
    <property type="entry name" value="Usp"/>
    <property type="match status" value="1"/>
</dbReference>
<evidence type="ECO:0000313" key="3">
    <source>
        <dbReference type="Proteomes" id="UP000529417"/>
    </source>
</evidence>
<feature type="domain" description="UspA" evidence="1">
    <location>
        <begin position="1"/>
        <end position="137"/>
    </location>
</feature>
<dbReference type="Proteomes" id="UP000529417">
    <property type="component" value="Unassembled WGS sequence"/>
</dbReference>
<dbReference type="CDD" id="cd00293">
    <property type="entry name" value="USP-like"/>
    <property type="match status" value="1"/>
</dbReference>
<comment type="caution">
    <text evidence="2">The sequence shown here is derived from an EMBL/GenBank/DDBJ whole genome shotgun (WGS) entry which is preliminary data.</text>
</comment>
<dbReference type="InterPro" id="IPR014729">
    <property type="entry name" value="Rossmann-like_a/b/a_fold"/>
</dbReference>
<gene>
    <name evidence="2" type="ORF">HUK65_01315</name>
</gene>
<sequence>MYQKLLVPVDLGHVERLPKALNTAADLAKHYGASVVFVSVTAETPTPIARTPQEFGEKLDAFARDQAAEHGITAHSRAYASHDPAIDTDKTLINAIKELQADLVVMASHVPGVTDYLWAGHGATISAHSDVSVFLVR</sequence>
<dbReference type="Gene3D" id="3.40.50.620">
    <property type="entry name" value="HUPs"/>
    <property type="match status" value="1"/>
</dbReference>
<proteinExistence type="predicted"/>
<dbReference type="EMBL" id="JACBXS010000002">
    <property type="protein sequence ID" value="NYS23613.1"/>
    <property type="molecule type" value="Genomic_DNA"/>
</dbReference>